<proteinExistence type="predicted"/>
<comment type="caution">
    <text evidence="1">The sequence shown here is derived from an EMBL/GenBank/DDBJ whole genome shotgun (WGS) entry which is preliminary data.</text>
</comment>
<organism evidence="1 2">
    <name type="scientific">Bacillus thermotolerans</name>
    <name type="common">Quasibacillus thermotolerans</name>
    <dbReference type="NCBI Taxonomy" id="1221996"/>
    <lineage>
        <taxon>Bacteria</taxon>
        <taxon>Bacillati</taxon>
        <taxon>Bacillota</taxon>
        <taxon>Bacilli</taxon>
        <taxon>Bacillales</taxon>
        <taxon>Bacillaceae</taxon>
        <taxon>Bacillus</taxon>
    </lineage>
</organism>
<reference evidence="1" key="1">
    <citation type="submission" date="2015-02" db="EMBL/GenBank/DDBJ databases">
        <title>Genome Assembly of Bacillaceae bacterium MTCC 8252.</title>
        <authorList>
            <person name="Verma A."/>
            <person name="Khatri I."/>
            <person name="Mual P."/>
            <person name="Subramanian S."/>
            <person name="Krishnamurthi S."/>
        </authorList>
    </citation>
    <scope>NUCLEOTIDE SEQUENCE [LARGE SCALE GENOMIC DNA]</scope>
    <source>
        <strain evidence="1">MTCC 8252</strain>
    </source>
</reference>
<name>A0A0F5I2X9_BACTR</name>
<protein>
    <submittedName>
        <fullName evidence="1">Uncharacterized protein</fullName>
    </submittedName>
</protein>
<dbReference type="Proteomes" id="UP000031563">
    <property type="component" value="Unassembled WGS sequence"/>
</dbReference>
<dbReference type="STRING" id="1221996.QY95_02350"/>
<dbReference type="AlphaFoldDB" id="A0A0F5I2X9"/>
<dbReference type="EMBL" id="JWIR02000041">
    <property type="protein sequence ID" value="KKB39502.1"/>
    <property type="molecule type" value="Genomic_DNA"/>
</dbReference>
<gene>
    <name evidence="1" type="ORF">QY95_02350</name>
</gene>
<evidence type="ECO:0000313" key="1">
    <source>
        <dbReference type="EMBL" id="KKB39502.1"/>
    </source>
</evidence>
<keyword evidence="2" id="KW-1185">Reference proteome</keyword>
<evidence type="ECO:0000313" key="2">
    <source>
        <dbReference type="Proteomes" id="UP000031563"/>
    </source>
</evidence>
<accession>A0A0F5I2X9</accession>
<sequence>MKHPCLYGVRRVEGIREESYNKKIRKLTKRLKKIVLQLDNN</sequence>